<dbReference type="EMBL" id="NGMM01000006">
    <property type="protein sequence ID" value="OTP12687.1"/>
    <property type="molecule type" value="Genomic_DNA"/>
</dbReference>
<organism evidence="2">
    <name type="scientific">Candidatus Enterococcus clewellii</name>
    <dbReference type="NCBI Taxonomy" id="1834193"/>
    <lineage>
        <taxon>Bacteria</taxon>
        <taxon>Bacillati</taxon>
        <taxon>Bacillota</taxon>
        <taxon>Bacilli</taxon>
        <taxon>Lactobacillales</taxon>
        <taxon>Enterococcaceae</taxon>
        <taxon>Enterococcus</taxon>
    </lineage>
</organism>
<evidence type="ECO:0000313" key="2">
    <source>
        <dbReference type="EMBL" id="OTP12687.1"/>
    </source>
</evidence>
<proteinExistence type="predicted"/>
<reference evidence="3" key="3">
    <citation type="submission" date="2024-03" db="EMBL/GenBank/DDBJ databases">
        <title>The Genome Sequence of Enterococcus sp. DIV0242b.</title>
        <authorList>
            <consortium name="The Broad Institute Genomics Platform"/>
            <consortium name="The Broad Institute Microbial Omics Core"/>
            <consortium name="The Broad Institute Genomic Center for Infectious Diseases"/>
            <person name="Earl A."/>
            <person name="Manson A."/>
            <person name="Gilmore M."/>
            <person name="Schwartman J."/>
            <person name="Shea T."/>
            <person name="Abouelleil A."/>
            <person name="Cao P."/>
            <person name="Chapman S."/>
            <person name="Cusick C."/>
            <person name="Young S."/>
            <person name="Neafsey D."/>
            <person name="Nusbaum C."/>
            <person name="Birren B."/>
        </authorList>
    </citation>
    <scope>NUCLEOTIDE SEQUENCE</scope>
    <source>
        <strain evidence="3">9E7_DIV0242</strain>
    </source>
</reference>
<keyword evidence="1" id="KW-0472">Membrane</keyword>
<sequence>MKYTTRIALALSIVVASVGSVIIHKSSYLFFLTVYPLVTGWIIGECINIPERKIRKKWQCFKNRIIIRLINLIDYLTENGEK</sequence>
<keyword evidence="4" id="KW-1185">Reference proteome</keyword>
<evidence type="ECO:0000313" key="4">
    <source>
        <dbReference type="Proteomes" id="UP000195141"/>
    </source>
</evidence>
<evidence type="ECO:0000313" key="3">
    <source>
        <dbReference type="EMBL" id="WYJ89582.1"/>
    </source>
</evidence>
<accession>A0A242K3Z3</accession>
<protein>
    <submittedName>
        <fullName evidence="2">Uncharacterized protein</fullName>
    </submittedName>
</protein>
<reference evidence="3" key="2">
    <citation type="submission" date="2017-05" db="EMBL/GenBank/DDBJ databases">
        <authorList>
            <consortium name="The Broad Institute Genomics Platform"/>
            <consortium name="The Broad Institute Genomic Center for Infectious Diseases"/>
            <person name="Earl A."/>
            <person name="Manson A."/>
            <person name="Schwartman J."/>
            <person name="Gilmore M."/>
            <person name="Abouelleil A."/>
            <person name="Cao P."/>
            <person name="Chapman S."/>
            <person name="Cusick C."/>
            <person name="Shea T."/>
            <person name="Young S."/>
            <person name="Neafsey D."/>
            <person name="Nusbaum C."/>
            <person name="Birren B."/>
        </authorList>
    </citation>
    <scope>NUCLEOTIDE SEQUENCE</scope>
    <source>
        <strain evidence="3">9E7_DIV0242</strain>
    </source>
</reference>
<keyword evidence="1" id="KW-1133">Transmembrane helix</keyword>
<evidence type="ECO:0000256" key="1">
    <source>
        <dbReference type="SAM" id="Phobius"/>
    </source>
</evidence>
<dbReference type="Proteomes" id="UP000195141">
    <property type="component" value="Chromosome"/>
</dbReference>
<feature type="transmembrane region" description="Helical" evidence="1">
    <location>
        <begin position="29"/>
        <end position="49"/>
    </location>
</feature>
<reference evidence="2" key="1">
    <citation type="submission" date="2017-05" db="EMBL/GenBank/DDBJ databases">
        <title>The Genome Sequence of Enterococcus sp. 9E7_DIV0242.</title>
        <authorList>
            <consortium name="The Broad Institute Genomics Platform"/>
            <consortium name="The Broad Institute Genomic Center for Infectious Diseases"/>
            <person name="Earl A."/>
            <person name="Manson A."/>
            <person name="Schwartman J."/>
            <person name="Gilmore M."/>
            <person name="Abouelleil A."/>
            <person name="Cao P."/>
            <person name="Chapman S."/>
            <person name="Cusick C."/>
            <person name="Shea T."/>
            <person name="Young S."/>
            <person name="Neafsey D."/>
            <person name="Nusbaum C."/>
            <person name="Birren B."/>
        </authorList>
    </citation>
    <scope>NUCLEOTIDE SEQUENCE [LARGE SCALE GENOMIC DNA]</scope>
    <source>
        <strain evidence="2">9E7_DIV0242</strain>
    </source>
</reference>
<feature type="transmembrane region" description="Helical" evidence="1">
    <location>
        <begin position="7"/>
        <end position="23"/>
    </location>
</feature>
<gene>
    <name evidence="3" type="ORF">A5888_001304</name>
    <name evidence="2" type="ORF">A5888_003265</name>
</gene>
<dbReference type="RefSeq" id="WP_086350272.1">
    <property type="nucleotide sequence ID" value="NZ_CP147247.1"/>
</dbReference>
<dbReference type="EMBL" id="CP147247">
    <property type="protein sequence ID" value="WYJ89582.1"/>
    <property type="molecule type" value="Genomic_DNA"/>
</dbReference>
<name>A0A242K3Z3_9ENTE</name>
<keyword evidence="1" id="KW-0812">Transmembrane</keyword>
<dbReference type="AlphaFoldDB" id="A0A242K3Z3"/>